<dbReference type="SUPFAM" id="SSF49785">
    <property type="entry name" value="Galactose-binding domain-like"/>
    <property type="match status" value="1"/>
</dbReference>
<feature type="compositionally biased region" description="Polar residues" evidence="1">
    <location>
        <begin position="340"/>
        <end position="351"/>
    </location>
</feature>
<feature type="compositionally biased region" description="Low complexity" evidence="1">
    <location>
        <begin position="187"/>
        <end position="246"/>
    </location>
</feature>
<dbReference type="Proteomes" id="UP000515135">
    <property type="component" value="Unplaced"/>
</dbReference>
<dbReference type="InterPro" id="IPR000421">
    <property type="entry name" value="FA58C"/>
</dbReference>
<feature type="region of interest" description="Disordered" evidence="1">
    <location>
        <begin position="165"/>
        <end position="248"/>
    </location>
</feature>
<accession>A0A6P4ZRH3</accession>
<evidence type="ECO:0000256" key="1">
    <source>
        <dbReference type="SAM" id="MobiDB-lite"/>
    </source>
</evidence>
<sequence length="351" mass="36964">MVNGDIKDNHISASSEKSGYEAYMGRLNGPRAWQPTVANTNQWLQVKFNNRTIITGIQTQGLWGGHVKSYRLLYGDTEDGLSVYTETGSDSANVFDANSDGPTVVSHDLDRPFIASVVRVNPQDFTSALIRLRVEVLGCEESLESIQPGTTTPIATTALSTFKAITTEDEQPTPPPSTQSRTAEMSATTLSQTTTALPTSQPNTMFSQTTSSLSPPVLTTTQPTDATTSVPTTQPTLPPSTQSETTDFSTTSLIQILTSGLMTPTPPTIITTTTTLVTSETPPKSSPVSTAVETAETTTVATLTTTAPLTSPVLETLATTAAMTKTSIQTTTSGGSSTMEANTAPVTTPGM</sequence>
<dbReference type="PROSITE" id="PS01286">
    <property type="entry name" value="FA58C_2"/>
    <property type="match status" value="1"/>
</dbReference>
<proteinExistence type="predicted"/>
<name>A0A6P4ZRH3_BRABE</name>
<protein>
    <submittedName>
        <fullName evidence="4">Discoidin, CUB and LCCL domain-containing protein 2-like</fullName>
    </submittedName>
</protein>
<dbReference type="Pfam" id="PF00754">
    <property type="entry name" value="F5_F8_type_C"/>
    <property type="match status" value="1"/>
</dbReference>
<gene>
    <name evidence="4" type="primary">LOC109476965</name>
</gene>
<dbReference type="InterPro" id="IPR008979">
    <property type="entry name" value="Galactose-bd-like_sf"/>
</dbReference>
<dbReference type="SMART" id="SM00231">
    <property type="entry name" value="FA58C"/>
    <property type="match status" value="1"/>
</dbReference>
<dbReference type="RefSeq" id="XP_019633542.1">
    <property type="nucleotide sequence ID" value="XM_019777983.1"/>
</dbReference>
<dbReference type="GeneID" id="109476965"/>
<feature type="region of interest" description="Disordered" evidence="1">
    <location>
        <begin position="329"/>
        <end position="351"/>
    </location>
</feature>
<evidence type="ECO:0000313" key="3">
    <source>
        <dbReference type="Proteomes" id="UP000515135"/>
    </source>
</evidence>
<feature type="compositionally biased region" description="Low complexity" evidence="1">
    <location>
        <begin position="329"/>
        <end position="339"/>
    </location>
</feature>
<dbReference type="PANTHER" id="PTHR24543">
    <property type="entry name" value="MULTICOPPER OXIDASE-RELATED"/>
    <property type="match status" value="1"/>
</dbReference>
<keyword evidence="3" id="KW-1185">Reference proteome</keyword>
<feature type="domain" description="F5/8 type C" evidence="2">
    <location>
        <begin position="1"/>
        <end position="139"/>
    </location>
</feature>
<dbReference type="Gene3D" id="2.60.120.260">
    <property type="entry name" value="Galactose-binding domain-like"/>
    <property type="match status" value="1"/>
</dbReference>
<dbReference type="AlphaFoldDB" id="A0A6P4ZRH3"/>
<dbReference type="CDD" id="cd00057">
    <property type="entry name" value="FA58C"/>
    <property type="match status" value="1"/>
</dbReference>
<dbReference type="PROSITE" id="PS50022">
    <property type="entry name" value="FA58C_3"/>
    <property type="match status" value="1"/>
</dbReference>
<evidence type="ECO:0000313" key="4">
    <source>
        <dbReference type="RefSeq" id="XP_019633542.1"/>
    </source>
</evidence>
<organism evidence="3 4">
    <name type="scientific">Branchiostoma belcheri</name>
    <name type="common">Amphioxus</name>
    <dbReference type="NCBI Taxonomy" id="7741"/>
    <lineage>
        <taxon>Eukaryota</taxon>
        <taxon>Metazoa</taxon>
        <taxon>Chordata</taxon>
        <taxon>Cephalochordata</taxon>
        <taxon>Leptocardii</taxon>
        <taxon>Amphioxiformes</taxon>
        <taxon>Branchiostomatidae</taxon>
        <taxon>Branchiostoma</taxon>
    </lineage>
</organism>
<evidence type="ECO:0000259" key="2">
    <source>
        <dbReference type="PROSITE" id="PS50022"/>
    </source>
</evidence>
<dbReference type="OrthoDB" id="5957927at2759"/>
<reference evidence="4" key="1">
    <citation type="submission" date="2025-08" db="UniProtKB">
        <authorList>
            <consortium name="RefSeq"/>
        </authorList>
    </citation>
    <scope>IDENTIFICATION</scope>
    <source>
        <tissue evidence="4">Gonad</tissue>
    </source>
</reference>
<dbReference type="KEGG" id="bbel:109476965"/>